<evidence type="ECO:0000256" key="1">
    <source>
        <dbReference type="ARBA" id="ARBA00004651"/>
    </source>
</evidence>
<keyword evidence="5 6" id="KW-0472">Membrane</keyword>
<evidence type="ECO:0000313" key="8">
    <source>
        <dbReference type="Proteomes" id="UP001519924"/>
    </source>
</evidence>
<organism evidence="7 8">
    <name type="scientific">Caldovatus aquaticus</name>
    <dbReference type="NCBI Taxonomy" id="2865671"/>
    <lineage>
        <taxon>Bacteria</taxon>
        <taxon>Pseudomonadati</taxon>
        <taxon>Pseudomonadota</taxon>
        <taxon>Alphaproteobacteria</taxon>
        <taxon>Acetobacterales</taxon>
        <taxon>Roseomonadaceae</taxon>
        <taxon>Caldovatus</taxon>
    </lineage>
</organism>
<keyword evidence="8" id="KW-1185">Reference proteome</keyword>
<sequence>MTRAGAALVTLLVGLAAAAFLVAANDPGEILRLLAAAGGWGVLAVVALRLPQILFAALGWAPLIADPGRPGWAALLRMRWIRDAVNALLPVAQIGGDVVRARLLVRRGVGAVPAMASVAVDLATELAAQAAFAAIGLAVLLRLPHRDDAAGWVIAATAVCAAMASGFLAAQRWGLFRLAERLRPRRKSGPAAPAPARMTGLHAAVLHLHRAPRRLWASTAAHLLSWLLGTLEAWAALRLLGVEAGLAEALVIESLGQLARSLGFLVPAGLGVQEGGFVLACGLFGIPPEQALAFALLRRIRDIAFGLPGLVAWRWEAMAAAPAAVATAGPAGRTPPS</sequence>
<evidence type="ECO:0000313" key="7">
    <source>
        <dbReference type="EMBL" id="MBW8271373.1"/>
    </source>
</evidence>
<dbReference type="EMBL" id="JAHZUY010000093">
    <property type="protein sequence ID" value="MBW8271373.1"/>
    <property type="molecule type" value="Genomic_DNA"/>
</dbReference>
<keyword evidence="3 6" id="KW-0812">Transmembrane</keyword>
<dbReference type="RefSeq" id="WP_220119138.1">
    <property type="nucleotide sequence ID" value="NZ_JAHZUY010000093.1"/>
</dbReference>
<feature type="transmembrane region" description="Helical" evidence="6">
    <location>
        <begin position="122"/>
        <end position="143"/>
    </location>
</feature>
<feature type="transmembrane region" description="Helical" evidence="6">
    <location>
        <begin position="149"/>
        <end position="170"/>
    </location>
</feature>
<comment type="caution">
    <text evidence="7">The sequence shown here is derived from an EMBL/GenBank/DDBJ whole genome shotgun (WGS) entry which is preliminary data.</text>
</comment>
<keyword evidence="2" id="KW-1003">Cell membrane</keyword>
<evidence type="ECO:0000256" key="3">
    <source>
        <dbReference type="ARBA" id="ARBA00022692"/>
    </source>
</evidence>
<dbReference type="Proteomes" id="UP001519924">
    <property type="component" value="Unassembled WGS sequence"/>
</dbReference>
<evidence type="ECO:0000256" key="2">
    <source>
        <dbReference type="ARBA" id="ARBA00022475"/>
    </source>
</evidence>
<name>A0ABS7F7A3_9PROT</name>
<accession>A0ABS7F7A3</accession>
<reference evidence="7 8" key="1">
    <citation type="submission" date="2021-08" db="EMBL/GenBank/DDBJ databases">
        <title>Caldovatus sediminis gen. nov., sp. nov., a moderately thermophilic bacterium isolated from a hot spring.</title>
        <authorList>
            <person name="Hu C.-J."/>
            <person name="Li W.-J."/>
            <person name="Xian W.-D."/>
        </authorList>
    </citation>
    <scope>NUCLEOTIDE SEQUENCE [LARGE SCALE GENOMIC DNA]</scope>
    <source>
        <strain evidence="7 8">SYSU G05006</strain>
    </source>
</reference>
<dbReference type="PANTHER" id="PTHR40277:SF1">
    <property type="entry name" value="BLL5419 PROTEIN"/>
    <property type="match status" value="1"/>
</dbReference>
<dbReference type="InterPro" id="IPR022791">
    <property type="entry name" value="L-PG_synthase/AglD"/>
</dbReference>
<protein>
    <submittedName>
        <fullName evidence="7">Lysylphosphatidylglycerol synthase domain-containing protein</fullName>
    </submittedName>
</protein>
<dbReference type="PANTHER" id="PTHR40277">
    <property type="entry name" value="BLL5419 PROTEIN"/>
    <property type="match status" value="1"/>
</dbReference>
<comment type="subcellular location">
    <subcellularLocation>
        <location evidence="1">Cell membrane</location>
        <topology evidence="1">Multi-pass membrane protein</topology>
    </subcellularLocation>
</comment>
<evidence type="ECO:0000256" key="5">
    <source>
        <dbReference type="ARBA" id="ARBA00023136"/>
    </source>
</evidence>
<feature type="transmembrane region" description="Helical" evidence="6">
    <location>
        <begin position="33"/>
        <end position="50"/>
    </location>
</feature>
<evidence type="ECO:0000256" key="6">
    <source>
        <dbReference type="SAM" id="Phobius"/>
    </source>
</evidence>
<evidence type="ECO:0000256" key="4">
    <source>
        <dbReference type="ARBA" id="ARBA00022989"/>
    </source>
</evidence>
<dbReference type="Pfam" id="PF03706">
    <property type="entry name" value="LPG_synthase_TM"/>
    <property type="match status" value="1"/>
</dbReference>
<proteinExistence type="predicted"/>
<dbReference type="NCBIfam" id="TIGR03476">
    <property type="entry name" value="HpnL"/>
    <property type="match status" value="1"/>
</dbReference>
<gene>
    <name evidence="7" type="ORF">K1J50_18000</name>
</gene>
<keyword evidence="4 6" id="KW-1133">Transmembrane helix</keyword>